<sequence length="91" mass="9632">MTAQVARSVAAREPYPPAMRVRDEPGELFTAAEFAGAFQMRGRPGRPPGRPALVTVVQFVESLTDRASGAPVRNNHFAGQVGAFTGPVPSP</sequence>
<accession>A0ABW6KMP1</accession>
<evidence type="ECO:0000313" key="1">
    <source>
        <dbReference type="EMBL" id="MFE9168527.1"/>
    </source>
</evidence>
<proteinExistence type="predicted"/>
<keyword evidence="2" id="KW-1185">Reference proteome</keyword>
<comment type="caution">
    <text evidence="1">The sequence shown here is derived from an EMBL/GenBank/DDBJ whole genome shotgun (WGS) entry which is preliminary data.</text>
</comment>
<organism evidence="1 2">
    <name type="scientific">Streptomyces kebangsaanensis</name>
    <dbReference type="NCBI Taxonomy" id="864058"/>
    <lineage>
        <taxon>Bacteria</taxon>
        <taxon>Bacillati</taxon>
        <taxon>Actinomycetota</taxon>
        <taxon>Actinomycetes</taxon>
        <taxon>Kitasatosporales</taxon>
        <taxon>Streptomycetaceae</taxon>
        <taxon>Streptomyces</taxon>
    </lineage>
</organism>
<protein>
    <submittedName>
        <fullName evidence="1">Uncharacterized protein</fullName>
    </submittedName>
</protein>
<reference evidence="1 2" key="1">
    <citation type="submission" date="2024-10" db="EMBL/GenBank/DDBJ databases">
        <title>The Natural Products Discovery Center: Release of the First 8490 Sequenced Strains for Exploring Actinobacteria Biosynthetic Diversity.</title>
        <authorList>
            <person name="Kalkreuter E."/>
            <person name="Kautsar S.A."/>
            <person name="Yang D."/>
            <person name="Bader C.D."/>
            <person name="Teijaro C.N."/>
            <person name="Fluegel L."/>
            <person name="Davis C.M."/>
            <person name="Simpson J.R."/>
            <person name="Lauterbach L."/>
            <person name="Steele A.D."/>
            <person name="Gui C."/>
            <person name="Meng S."/>
            <person name="Li G."/>
            <person name="Viehrig K."/>
            <person name="Ye F."/>
            <person name="Su P."/>
            <person name="Kiefer A.F."/>
            <person name="Nichols A."/>
            <person name="Cepeda A.J."/>
            <person name="Yan W."/>
            <person name="Fan B."/>
            <person name="Jiang Y."/>
            <person name="Adhikari A."/>
            <person name="Zheng C.-J."/>
            <person name="Schuster L."/>
            <person name="Cowan T.M."/>
            <person name="Smanski M.J."/>
            <person name="Chevrette M.G."/>
            <person name="De Carvalho L.P.S."/>
            <person name="Shen B."/>
        </authorList>
    </citation>
    <scope>NUCLEOTIDE SEQUENCE [LARGE SCALE GENOMIC DNA]</scope>
    <source>
        <strain evidence="1 2">NPDC007147</strain>
    </source>
</reference>
<dbReference type="RefSeq" id="WP_388342602.1">
    <property type="nucleotide sequence ID" value="NZ_JBIAFJ010000001.1"/>
</dbReference>
<gene>
    <name evidence="1" type="ORF">ACFYNZ_03200</name>
</gene>
<dbReference type="EMBL" id="JBIAFJ010000001">
    <property type="protein sequence ID" value="MFE9168527.1"/>
    <property type="molecule type" value="Genomic_DNA"/>
</dbReference>
<dbReference type="Proteomes" id="UP001601197">
    <property type="component" value="Unassembled WGS sequence"/>
</dbReference>
<name>A0ABW6KMP1_9ACTN</name>
<evidence type="ECO:0000313" key="2">
    <source>
        <dbReference type="Proteomes" id="UP001601197"/>
    </source>
</evidence>